<evidence type="ECO:0000313" key="2">
    <source>
        <dbReference type="Proteomes" id="UP000031938"/>
    </source>
</evidence>
<dbReference type="Proteomes" id="UP000031938">
    <property type="component" value="Unassembled WGS sequence"/>
</dbReference>
<reference evidence="1 2" key="1">
    <citation type="submission" date="2015-01" db="EMBL/GenBank/DDBJ databases">
        <title>Genome sequencing of Jeotgalibacillus soli.</title>
        <authorList>
            <person name="Goh K.M."/>
            <person name="Chan K.-G."/>
            <person name="Yaakop A.S."/>
            <person name="Ee R."/>
            <person name="Gan H.M."/>
            <person name="Chan C.S."/>
        </authorList>
    </citation>
    <scope>NUCLEOTIDE SEQUENCE [LARGE SCALE GENOMIC DNA]</scope>
    <source>
        <strain evidence="1 2">P9</strain>
    </source>
</reference>
<protein>
    <submittedName>
        <fullName evidence="1">Uncharacterized protein</fullName>
    </submittedName>
</protein>
<dbReference type="EMBL" id="JXRP01000009">
    <property type="protein sequence ID" value="KIL49748.1"/>
    <property type="molecule type" value="Genomic_DNA"/>
</dbReference>
<sequence length="51" mass="6021">MGKIGMVYYIEQPNVDHFNDSMNQPSFLLAKNPYQSNFLTNTKLDRKLKNR</sequence>
<name>A0A0C2W0N5_9BACL</name>
<gene>
    <name evidence="1" type="ORF">KP78_12160</name>
</gene>
<accession>A0A0C2W0N5</accession>
<comment type="caution">
    <text evidence="1">The sequence shown here is derived from an EMBL/GenBank/DDBJ whole genome shotgun (WGS) entry which is preliminary data.</text>
</comment>
<keyword evidence="2" id="KW-1185">Reference proteome</keyword>
<proteinExistence type="predicted"/>
<evidence type="ECO:0000313" key="1">
    <source>
        <dbReference type="EMBL" id="KIL49748.1"/>
    </source>
</evidence>
<organism evidence="1 2">
    <name type="scientific">Jeotgalibacillus soli</name>
    <dbReference type="NCBI Taxonomy" id="889306"/>
    <lineage>
        <taxon>Bacteria</taxon>
        <taxon>Bacillati</taxon>
        <taxon>Bacillota</taxon>
        <taxon>Bacilli</taxon>
        <taxon>Bacillales</taxon>
        <taxon>Caryophanaceae</taxon>
        <taxon>Jeotgalibacillus</taxon>
    </lineage>
</organism>
<dbReference type="STRING" id="889306.KP78_12160"/>
<dbReference type="PATRIC" id="fig|889306.3.peg.1223"/>
<dbReference type="AlphaFoldDB" id="A0A0C2W0N5"/>